<dbReference type="SMART" id="SM00388">
    <property type="entry name" value="HisKA"/>
    <property type="match status" value="1"/>
</dbReference>
<comment type="catalytic activity">
    <reaction evidence="1">
        <text>ATP + protein L-histidine = ADP + protein N-phospho-L-histidine.</text>
        <dbReference type="EC" id="2.7.13.3"/>
    </reaction>
</comment>
<dbReference type="AlphaFoldDB" id="A0A285RSA0"/>
<dbReference type="InterPro" id="IPR050736">
    <property type="entry name" value="Sensor_HK_Regulatory"/>
</dbReference>
<dbReference type="PANTHER" id="PTHR43711:SF26">
    <property type="entry name" value="SENSOR HISTIDINE KINASE RCSC"/>
    <property type="match status" value="1"/>
</dbReference>
<dbReference type="SMART" id="SM00387">
    <property type="entry name" value="HATPase_c"/>
    <property type="match status" value="1"/>
</dbReference>
<keyword evidence="3" id="KW-0597">Phosphoprotein</keyword>
<dbReference type="EMBL" id="OBML01000002">
    <property type="protein sequence ID" value="SOB97062.1"/>
    <property type="molecule type" value="Genomic_DNA"/>
</dbReference>
<feature type="transmembrane region" description="Helical" evidence="8">
    <location>
        <begin position="166"/>
        <end position="189"/>
    </location>
</feature>
<dbReference type="OrthoDB" id="9813151at2"/>
<evidence type="ECO:0000256" key="8">
    <source>
        <dbReference type="SAM" id="Phobius"/>
    </source>
</evidence>
<dbReference type="SUPFAM" id="SSF47384">
    <property type="entry name" value="Homodimeric domain of signal transducing histidine kinase"/>
    <property type="match status" value="1"/>
</dbReference>
<dbReference type="InterPro" id="IPR000014">
    <property type="entry name" value="PAS"/>
</dbReference>
<dbReference type="SUPFAM" id="SSF55785">
    <property type="entry name" value="PYP-like sensor domain (PAS domain)"/>
    <property type="match status" value="1"/>
</dbReference>
<protein>
    <recommendedName>
        <fullName evidence="2">histidine kinase</fullName>
        <ecNumber evidence="2">2.7.13.3</ecNumber>
    </recommendedName>
</protein>
<dbReference type="Gene3D" id="3.30.565.10">
    <property type="entry name" value="Histidine kinase-like ATPase, C-terminal domain"/>
    <property type="match status" value="1"/>
</dbReference>
<feature type="domain" description="Histidine kinase" evidence="9">
    <location>
        <begin position="358"/>
        <end position="580"/>
    </location>
</feature>
<evidence type="ECO:0000256" key="7">
    <source>
        <dbReference type="SAM" id="MobiDB-lite"/>
    </source>
</evidence>
<evidence type="ECO:0000313" key="11">
    <source>
        <dbReference type="Proteomes" id="UP000219331"/>
    </source>
</evidence>
<keyword evidence="5 10" id="KW-0418">Kinase</keyword>
<dbReference type="Proteomes" id="UP000219331">
    <property type="component" value="Unassembled WGS sequence"/>
</dbReference>
<sequence>MMPVLQDRLRLAASHVDALVHPDAAHETAARASHGAFIRGHLACGALALALLPLMLAFNGITTLAVALILGWLTAHLPLAMYVSRTGELARGQIASALLFAVSFGVLAALTGGLSSPVLPLLVLAPVEAALAGRRRGIVLVVAVTLAMAVGPALAGWTLAAAAAPIGGFLPVPLLAATLAVLHAGLLALRVTATNRRRESDLVLREARAGLAARLAGEAVLRHGPSGRVEDAGEAAARILGLGHPSAAARELTGDGLFARVHVGDRPAYLKALSDAASEGAVQSLRLRLRRGENQPGEAGRPGYITAELTVHPAPGGDAGTFSVLRDVTAETALATERDRALAEAEKARDAHSRFLATVSHELRTPLNAILGFSDILRGDMPNAAATEPQRVRDYAGTIHQSGSHLLQLVNDMLNMARIETGHYDLVAERFDLRTCLDGCRRMMEPEAARLGLRLSADLPLSLGEVSADPRACRQIALNLLSNALKFTPEGGRVVLFARSEPQGFVFGVRDSGIGIAPVDHERVTEPFVQASSGLARLHDGAGLGLAVVKGLTTLSGGRMTLDSREGEGTCVSVALPSLPAETGIAGPRPTLSQRLAAPRGEAVRSTGHDIKRSA</sequence>
<dbReference type="CDD" id="cd00130">
    <property type="entry name" value="PAS"/>
    <property type="match status" value="1"/>
</dbReference>
<evidence type="ECO:0000256" key="3">
    <source>
        <dbReference type="ARBA" id="ARBA00022553"/>
    </source>
</evidence>
<dbReference type="PRINTS" id="PR00344">
    <property type="entry name" value="BCTRLSENSOR"/>
</dbReference>
<keyword evidence="8" id="KW-1133">Transmembrane helix</keyword>
<dbReference type="Gene3D" id="1.10.287.130">
    <property type="match status" value="1"/>
</dbReference>
<dbReference type="Pfam" id="PF02518">
    <property type="entry name" value="HATPase_c"/>
    <property type="match status" value="1"/>
</dbReference>
<dbReference type="PANTHER" id="PTHR43711">
    <property type="entry name" value="TWO-COMPONENT HISTIDINE KINASE"/>
    <property type="match status" value="1"/>
</dbReference>
<dbReference type="Gene3D" id="3.30.450.20">
    <property type="entry name" value="PAS domain"/>
    <property type="match status" value="1"/>
</dbReference>
<keyword evidence="8" id="KW-0472">Membrane</keyword>
<dbReference type="InterPro" id="IPR036097">
    <property type="entry name" value="HisK_dim/P_sf"/>
</dbReference>
<keyword evidence="8" id="KW-0812">Transmembrane</keyword>
<dbReference type="Pfam" id="PF00512">
    <property type="entry name" value="HisKA"/>
    <property type="match status" value="1"/>
</dbReference>
<dbReference type="EC" id="2.7.13.3" evidence="2"/>
<dbReference type="InterPro" id="IPR003661">
    <property type="entry name" value="HisK_dim/P_dom"/>
</dbReference>
<evidence type="ECO:0000256" key="5">
    <source>
        <dbReference type="ARBA" id="ARBA00022777"/>
    </source>
</evidence>
<keyword evidence="11" id="KW-1185">Reference proteome</keyword>
<dbReference type="GO" id="GO:0000155">
    <property type="term" value="F:phosphorelay sensor kinase activity"/>
    <property type="evidence" value="ECO:0007669"/>
    <property type="project" value="InterPro"/>
</dbReference>
<evidence type="ECO:0000259" key="9">
    <source>
        <dbReference type="PROSITE" id="PS50109"/>
    </source>
</evidence>
<dbReference type="InterPro" id="IPR035965">
    <property type="entry name" value="PAS-like_dom_sf"/>
</dbReference>
<keyword evidence="4" id="KW-0808">Transferase</keyword>
<dbReference type="STRING" id="538381.GCA_001696535_03134"/>
<dbReference type="SUPFAM" id="SSF55874">
    <property type="entry name" value="ATPase domain of HSP90 chaperone/DNA topoisomerase II/histidine kinase"/>
    <property type="match status" value="1"/>
</dbReference>
<evidence type="ECO:0000313" key="10">
    <source>
        <dbReference type="EMBL" id="SOB97062.1"/>
    </source>
</evidence>
<feature type="region of interest" description="Disordered" evidence="7">
    <location>
        <begin position="582"/>
        <end position="615"/>
    </location>
</feature>
<organism evidence="10 11">
    <name type="scientific">Stappia indica</name>
    <dbReference type="NCBI Taxonomy" id="538381"/>
    <lineage>
        <taxon>Bacteria</taxon>
        <taxon>Pseudomonadati</taxon>
        <taxon>Pseudomonadota</taxon>
        <taxon>Alphaproteobacteria</taxon>
        <taxon>Hyphomicrobiales</taxon>
        <taxon>Stappiaceae</taxon>
        <taxon>Stappia</taxon>
    </lineage>
</organism>
<feature type="transmembrane region" description="Helical" evidence="8">
    <location>
        <begin position="47"/>
        <end position="74"/>
    </location>
</feature>
<dbReference type="InterPro" id="IPR004358">
    <property type="entry name" value="Sig_transdc_His_kin-like_C"/>
</dbReference>
<dbReference type="InterPro" id="IPR003594">
    <property type="entry name" value="HATPase_dom"/>
</dbReference>
<gene>
    <name evidence="10" type="ORF">SAMN05421512_102387</name>
</gene>
<evidence type="ECO:0000256" key="1">
    <source>
        <dbReference type="ARBA" id="ARBA00000085"/>
    </source>
</evidence>
<dbReference type="InterPro" id="IPR005467">
    <property type="entry name" value="His_kinase_dom"/>
</dbReference>
<keyword evidence="6" id="KW-0902">Two-component regulatory system</keyword>
<dbReference type="CDD" id="cd00082">
    <property type="entry name" value="HisKA"/>
    <property type="match status" value="1"/>
</dbReference>
<feature type="transmembrane region" description="Helical" evidence="8">
    <location>
        <begin position="94"/>
        <end position="125"/>
    </location>
</feature>
<evidence type="ECO:0000256" key="4">
    <source>
        <dbReference type="ARBA" id="ARBA00022679"/>
    </source>
</evidence>
<reference evidence="10 11" key="1">
    <citation type="submission" date="2017-08" db="EMBL/GenBank/DDBJ databases">
        <authorList>
            <person name="de Groot N.N."/>
        </authorList>
    </citation>
    <scope>NUCLEOTIDE SEQUENCE [LARGE SCALE GENOMIC DNA]</scope>
    <source>
        <strain evidence="10 11">USBA 352</strain>
    </source>
</reference>
<evidence type="ECO:0000256" key="2">
    <source>
        <dbReference type="ARBA" id="ARBA00012438"/>
    </source>
</evidence>
<dbReference type="InterPro" id="IPR036890">
    <property type="entry name" value="HATPase_C_sf"/>
</dbReference>
<dbReference type="PROSITE" id="PS50109">
    <property type="entry name" value="HIS_KIN"/>
    <property type="match status" value="1"/>
</dbReference>
<dbReference type="RefSeq" id="WP_097174126.1">
    <property type="nucleotide sequence ID" value="NZ_OBML01000002.1"/>
</dbReference>
<feature type="transmembrane region" description="Helical" evidence="8">
    <location>
        <begin position="137"/>
        <end position="160"/>
    </location>
</feature>
<evidence type="ECO:0000256" key="6">
    <source>
        <dbReference type="ARBA" id="ARBA00023012"/>
    </source>
</evidence>
<accession>A0A285RSA0</accession>
<proteinExistence type="predicted"/>
<name>A0A285RSA0_9HYPH</name>